<evidence type="ECO:0000259" key="1">
    <source>
        <dbReference type="PROSITE" id="PS50943"/>
    </source>
</evidence>
<proteinExistence type="predicted"/>
<dbReference type="PROSITE" id="PS50943">
    <property type="entry name" value="HTH_CROC1"/>
    <property type="match status" value="1"/>
</dbReference>
<organism evidence="2">
    <name type="scientific">Podoviridae sp. ctyDR6</name>
    <dbReference type="NCBI Taxonomy" id="2825288"/>
    <lineage>
        <taxon>Viruses</taxon>
        <taxon>Duplodnaviria</taxon>
        <taxon>Heunggongvirae</taxon>
        <taxon>Uroviricota</taxon>
        <taxon>Caudoviricetes</taxon>
    </lineage>
</organism>
<dbReference type="InterPro" id="IPR001387">
    <property type="entry name" value="Cro/C1-type_HTH"/>
</dbReference>
<protein>
    <submittedName>
        <fullName evidence="2">Helix-turn-helix domain protein</fullName>
    </submittedName>
</protein>
<dbReference type="EMBL" id="BK015675">
    <property type="protein sequence ID" value="DAE19412.1"/>
    <property type="molecule type" value="Genomic_DNA"/>
</dbReference>
<sequence length="71" mass="8183">MIEFPYCVYPALKKVFCERQYTRRQLADAVGISKSNIWWWLSGNNQHTIDVIKGILRESGLTFEEAFGGAE</sequence>
<accession>A0A8S5QLF7</accession>
<reference evidence="2" key="1">
    <citation type="journal article" date="2021" name="Proc. Natl. Acad. Sci. U.S.A.">
        <title>A Catalog of Tens of Thousands of Viruses from Human Metagenomes Reveals Hidden Associations with Chronic Diseases.</title>
        <authorList>
            <person name="Tisza M.J."/>
            <person name="Buck C.B."/>
        </authorList>
    </citation>
    <scope>NUCLEOTIDE SEQUENCE</scope>
    <source>
        <strain evidence="2">CtyDR6</strain>
    </source>
</reference>
<dbReference type="InterPro" id="IPR010982">
    <property type="entry name" value="Lambda_DNA-bd_dom_sf"/>
</dbReference>
<dbReference type="SUPFAM" id="SSF47413">
    <property type="entry name" value="lambda repressor-like DNA-binding domains"/>
    <property type="match status" value="1"/>
</dbReference>
<dbReference type="GO" id="GO:0003677">
    <property type="term" value="F:DNA binding"/>
    <property type="evidence" value="ECO:0007669"/>
    <property type="project" value="InterPro"/>
</dbReference>
<dbReference type="Gene3D" id="1.10.260.40">
    <property type="entry name" value="lambda repressor-like DNA-binding domains"/>
    <property type="match status" value="1"/>
</dbReference>
<name>A0A8S5QLF7_9CAUD</name>
<feature type="domain" description="HTH cro/C1-type" evidence="1">
    <location>
        <begin position="12"/>
        <end position="66"/>
    </location>
</feature>
<evidence type="ECO:0000313" key="2">
    <source>
        <dbReference type="EMBL" id="DAE19412.1"/>
    </source>
</evidence>
<dbReference type="CDD" id="cd00093">
    <property type="entry name" value="HTH_XRE"/>
    <property type="match status" value="1"/>
</dbReference>